<dbReference type="GeneID" id="117025581"/>
<evidence type="ECO:0000256" key="1">
    <source>
        <dbReference type="ARBA" id="ARBA00004434"/>
    </source>
</evidence>
<evidence type="ECO:0000256" key="2">
    <source>
        <dbReference type="ARBA" id="ARBA00007856"/>
    </source>
</evidence>
<dbReference type="RefSeq" id="XP_032967363.1">
    <property type="nucleotide sequence ID" value="XM_033111472.1"/>
</dbReference>
<comment type="similarity">
    <text evidence="2 12">Belongs to the UQCR10/QCR9 family.</text>
</comment>
<dbReference type="GO" id="GO:0006122">
    <property type="term" value="P:mitochondrial electron transport, ubiquinol to cytochrome c"/>
    <property type="evidence" value="ECO:0007669"/>
    <property type="project" value="UniProtKB-UniRule"/>
</dbReference>
<keyword evidence="6 12" id="KW-0999">Mitochondrion inner membrane</keyword>
<organism evidence="13 14">
    <name type="scientific">Rhinolophus ferrumequinum</name>
    <name type="common">Greater horseshoe bat</name>
    <dbReference type="NCBI Taxonomy" id="59479"/>
    <lineage>
        <taxon>Eukaryota</taxon>
        <taxon>Metazoa</taxon>
        <taxon>Chordata</taxon>
        <taxon>Craniata</taxon>
        <taxon>Vertebrata</taxon>
        <taxon>Euteleostomi</taxon>
        <taxon>Mammalia</taxon>
        <taxon>Eutheria</taxon>
        <taxon>Laurasiatheria</taxon>
        <taxon>Chiroptera</taxon>
        <taxon>Yinpterochiroptera</taxon>
        <taxon>Rhinolophoidea</taxon>
        <taxon>Rhinolophidae</taxon>
        <taxon>Rhinolophinae</taxon>
        <taxon>Rhinolophus</taxon>
    </lineage>
</organism>
<dbReference type="PANTHER" id="PTHR12980">
    <property type="entry name" value="UBIQUINOL-CYTOCHROME C REDUCTASE COMPLEX, SUBUNIT X"/>
    <property type="match status" value="1"/>
</dbReference>
<protein>
    <recommendedName>
        <fullName evidence="12">Complex III subunit 9</fullName>
    </recommendedName>
</protein>
<dbReference type="InterPro" id="IPR036656">
    <property type="entry name" value="QCR9_sf"/>
</dbReference>
<keyword evidence="10 12" id="KW-0472">Membrane</keyword>
<evidence type="ECO:0000256" key="10">
    <source>
        <dbReference type="ARBA" id="ARBA00023136"/>
    </source>
</evidence>
<evidence type="ECO:0000313" key="14">
    <source>
        <dbReference type="Proteomes" id="UP000472240"/>
    </source>
</evidence>
<dbReference type="OMA" id="TIYEHIN"/>
<reference evidence="13" key="4">
    <citation type="submission" date="2025-08" db="UniProtKB">
        <authorList>
            <consortium name="Ensembl"/>
        </authorList>
    </citation>
    <scope>IDENTIFICATION</scope>
</reference>
<dbReference type="Gene3D" id="1.20.5.260">
    <property type="entry name" value="Cytochrome b-c1 complex subunit 9"/>
    <property type="match status" value="1"/>
</dbReference>
<keyword evidence="8 12" id="KW-1133">Transmembrane helix</keyword>
<dbReference type="PANTHER" id="PTHR12980:SF0">
    <property type="entry name" value="CYTOCHROME B-C1 COMPLEX SUBUNIT 9"/>
    <property type="match status" value="1"/>
</dbReference>
<dbReference type="GeneTree" id="ENSGT00980000199549"/>
<reference evidence="13 14" key="2">
    <citation type="journal article" date="2018" name="Annu Rev Anim Biosci">
        <title>Bat Biology, Genomes, and the Bat1K Project: To Generate Chromosome-Level Genomes for All Living Bat Species.</title>
        <authorList>
            <person name="Teeling E.C."/>
            <person name="Vernes S.C."/>
            <person name="Davalos L.M."/>
            <person name="Ray D.A."/>
            <person name="Gilbert M.T.P."/>
            <person name="Myers E."/>
        </authorList>
    </citation>
    <scope>NUCLEOTIDE SEQUENCE</scope>
</reference>
<reference evidence="13" key="5">
    <citation type="submission" date="2025-09" db="UniProtKB">
        <authorList>
            <consortium name="Ensembl"/>
        </authorList>
    </citation>
    <scope>IDENTIFICATION</scope>
</reference>
<evidence type="ECO:0000256" key="12">
    <source>
        <dbReference type="RuleBase" id="RU368056"/>
    </source>
</evidence>
<dbReference type="FunFam" id="1.20.5.260:FF:000001">
    <property type="entry name" value="Cytochrome b-c1 complex subunit 9"/>
    <property type="match status" value="1"/>
</dbReference>
<feature type="transmembrane region" description="Helical" evidence="12">
    <location>
        <begin position="14"/>
        <end position="32"/>
    </location>
</feature>
<keyword evidence="14" id="KW-1185">Reference proteome</keyword>
<dbReference type="GO" id="GO:0005743">
    <property type="term" value="C:mitochondrial inner membrane"/>
    <property type="evidence" value="ECO:0007669"/>
    <property type="project" value="UniProtKB-SubCell"/>
</dbReference>
<evidence type="ECO:0000256" key="4">
    <source>
        <dbReference type="ARBA" id="ARBA00022660"/>
    </source>
</evidence>
<dbReference type="OrthoDB" id="44067at2759"/>
<dbReference type="AlphaFoldDB" id="A0A671E732"/>
<keyword evidence="9 12" id="KW-0496">Mitochondrion</keyword>
<keyword evidence="5 12" id="KW-0812">Transmembrane</keyword>
<comment type="subcellular location">
    <subcellularLocation>
        <location evidence="1 12">Mitochondrion inner membrane</location>
        <topology evidence="1 12">Single-pass membrane protein</topology>
    </subcellularLocation>
</comment>
<accession>A0A671E732</accession>
<evidence type="ECO:0000256" key="9">
    <source>
        <dbReference type="ARBA" id="ARBA00023128"/>
    </source>
</evidence>
<keyword evidence="3 12" id="KW-0813">Transport</keyword>
<evidence type="ECO:0000256" key="3">
    <source>
        <dbReference type="ARBA" id="ARBA00022448"/>
    </source>
</evidence>
<keyword evidence="7 12" id="KW-0249">Electron transport</keyword>
<evidence type="ECO:0000256" key="11">
    <source>
        <dbReference type="ARBA" id="ARBA00064262"/>
    </source>
</evidence>
<comment type="subunit">
    <text evidence="11">Component of the ubiquinol-cytochrome c oxidoreductase (cytochrome b-c1 complex, complex III, CIII), a multisubunit enzyme composed of 11 subunits. The complex is composed of 3 respiratory subunits cytochrome b, cytochrome c1 and Rieske protein UQCRFS1, 2 core protein subunits UQCRC1/QCR1 and UQCRC2/QCR2, and 6 low-molecular weight protein subunits UQCRH/QCR6, UQCRB/QCR7, UQCRQ/QCR8, UQCR10/QCR9, UQCR11/QCR10 and subunit 9, the cleavage product of Rieske protein UQCRFS1. The complex exists as an obligatory dimer and forms supercomplexes (SCs) in the inner mitochondrial membrane with NADH-ubiquinone oxidoreductase (complex I, CI) and cytochrome c oxidase (complex IV, CIV), resulting in different assemblies (supercomplex SCI(1)III(2)IV(1) and megacomplex MCI(2)III(2)IV(2)). Interacts with STMP1.</text>
</comment>
<dbReference type="InterPro" id="IPR008027">
    <property type="entry name" value="QCR9"/>
</dbReference>
<comment type="function">
    <text evidence="12">Component of the ubiquinol-cytochrome c oxidoreductase, a multisubunit transmembrane complex that is part of the mitochondrial electron transport chain which drives oxidative phosphorylation. The complex plays an important role in the uptake of multiple carbon sources present in different host niches.</text>
</comment>
<evidence type="ECO:0000256" key="6">
    <source>
        <dbReference type="ARBA" id="ARBA00022792"/>
    </source>
</evidence>
<dbReference type="Pfam" id="PF05365">
    <property type="entry name" value="UCR_UQCRX_QCR9"/>
    <property type="match status" value="1"/>
</dbReference>
<dbReference type="InParanoid" id="A0A671E732"/>
<sequence length="60" mass="6992">MVGLTLTGMLYSLLFRRTSTFTLIIAVGALFFQRAFNQGTDLMYEYINLGLWKHIKHKNH</sequence>
<dbReference type="SUPFAM" id="SSF81514">
    <property type="entry name" value="Subunit X (non-heme 7 kDa protein) of cytochrome bc1 complex (Ubiquinol-cytochrome c reductase)"/>
    <property type="match status" value="1"/>
</dbReference>
<dbReference type="Ensembl" id="ENSRFET00010009957.1">
    <property type="protein sequence ID" value="ENSRFEP00010009076.1"/>
    <property type="gene ID" value="ENSRFEG00010006221.1"/>
</dbReference>
<dbReference type="KEGG" id="rfq:117025581"/>
<dbReference type="GO" id="GO:0045275">
    <property type="term" value="C:respiratory chain complex III"/>
    <property type="evidence" value="ECO:0007669"/>
    <property type="project" value="UniProtKB-UniRule"/>
</dbReference>
<evidence type="ECO:0000256" key="5">
    <source>
        <dbReference type="ARBA" id="ARBA00022692"/>
    </source>
</evidence>
<keyword evidence="4 12" id="KW-0679">Respiratory chain</keyword>
<dbReference type="Proteomes" id="UP000472240">
    <property type="component" value="Chromosome 8"/>
</dbReference>
<evidence type="ECO:0000256" key="8">
    <source>
        <dbReference type="ARBA" id="ARBA00022989"/>
    </source>
</evidence>
<proteinExistence type="inferred from homology"/>
<name>A0A671E732_RHIFE</name>
<reference evidence="13 14" key="1">
    <citation type="journal article" date="2015" name="Annu Rev Anim Biosci">
        <title>The Genome 10K Project: a way forward.</title>
        <authorList>
            <person name="Koepfli K.P."/>
            <person name="Paten B."/>
            <person name="O'Brien S.J."/>
            <person name="Koepfli K.P."/>
            <person name="Paten B."/>
            <person name="Antunes A."/>
            <person name="Belov K."/>
            <person name="Bustamante C."/>
            <person name="Castoe T.A."/>
            <person name="Clawson H."/>
            <person name="Crawford A.J."/>
            <person name="Diekhans M."/>
            <person name="Distel D."/>
            <person name="Durbin R."/>
            <person name="Earl D."/>
            <person name="Fujita M.K."/>
            <person name="Gamble T."/>
            <person name="Georges A."/>
            <person name="Gemmell N."/>
            <person name="Gilbert M.T."/>
            <person name="Graves J.M."/>
            <person name="Green R.E."/>
            <person name="Hickey G."/>
            <person name="Jarvis E.D."/>
            <person name="Johnson W."/>
            <person name="Komissarov A."/>
            <person name="Korf I."/>
            <person name="Kuhn R."/>
            <person name="Larkin D.M."/>
            <person name="Lewin H."/>
            <person name="Lopez J.V."/>
            <person name="Ma J."/>
            <person name="Marques-Bonet T."/>
            <person name="Miller W."/>
            <person name="Murphy R."/>
            <person name="Pevzner P."/>
            <person name="Shapiro B."/>
            <person name="Steiner C."/>
            <person name="Tamazian G."/>
            <person name="Venkatesh B."/>
            <person name="Wang J."/>
            <person name="Wayne R."/>
            <person name="Wiley E."/>
            <person name="Yang H."/>
            <person name="Zhang G."/>
            <person name="Haussler D."/>
            <person name="Ryder O."/>
            <person name="O'Brien S.J."/>
        </authorList>
    </citation>
    <scope>NUCLEOTIDE SEQUENCE</scope>
</reference>
<evidence type="ECO:0000313" key="13">
    <source>
        <dbReference type="Ensembl" id="ENSRFEP00010009076.1"/>
    </source>
</evidence>
<evidence type="ECO:0000256" key="7">
    <source>
        <dbReference type="ARBA" id="ARBA00022982"/>
    </source>
</evidence>
<reference evidence="14" key="3">
    <citation type="submission" date="2018-12" db="EMBL/GenBank/DDBJ databases">
        <title>G10K-VGP greater horseshoe bat female genome, primary haplotype.</title>
        <authorList>
            <person name="Teeling E."/>
            <person name="Myers G."/>
            <person name="Vernes S."/>
            <person name="Pippel M."/>
            <person name="Winkler S."/>
            <person name="Fedrigo O."/>
            <person name="Rhie A."/>
            <person name="Koren S."/>
            <person name="Phillippy A."/>
            <person name="Lewin H."/>
            <person name="Damas J."/>
            <person name="Howe K."/>
            <person name="Mountcastle J."/>
            <person name="Jarvis E.D."/>
        </authorList>
    </citation>
    <scope>NUCLEOTIDE SEQUENCE [LARGE SCALE GENOMIC DNA]</scope>
</reference>
<gene>
    <name evidence="13" type="primary">LOC117025581</name>
</gene>
<comment type="subunit">
    <text evidence="12">Component of the ubiquinol-cytochrome c oxidoreductase (cytochrome b-c1 complex, complex III, CIII), a multisubunit enzyme composed of 3 respiratory subunits cytochrome b, cytochrome c1 and Rieske protein, 2 core protein subunits, and additional low-molecular weight protein subunits.</text>
</comment>